<reference evidence="1 2" key="1">
    <citation type="journal article" date="2013" name="PLoS ONE">
        <title>Genomic Analysis by Deep Sequencing of the Probiotic Lactobacillus brevis KB290 Harboring Nine Plasmids Reveals Genomic Stability.</title>
        <authorList>
            <person name="Fukao M."/>
            <person name="Oshima K."/>
            <person name="Morita H."/>
            <person name="Toh H."/>
            <person name="Suda W."/>
            <person name="Kim S.W."/>
            <person name="Suzuki S."/>
            <person name="Yakabe T."/>
            <person name="Hattori M."/>
            <person name="Yajima N."/>
        </authorList>
    </citation>
    <scope>NUCLEOTIDE SEQUENCE [LARGE SCALE GENOMIC DNA]</scope>
    <source>
        <strain evidence="1 2">KB290</strain>
    </source>
</reference>
<protein>
    <submittedName>
        <fullName evidence="1">Uncharacterized protein</fullName>
    </submittedName>
</protein>
<sequence length="32" mass="3625">MLIIYLLNQYNLLINLESMNMLTLPENGTKGG</sequence>
<dbReference type="AlphaFoldDB" id="M5AHM8"/>
<proteinExistence type="predicted"/>
<accession>M5AHM8</accession>
<dbReference type="KEGG" id="lbk:LVISKB_2295"/>
<gene>
    <name evidence="1" type="ORF">LVISKB_2295</name>
</gene>
<evidence type="ECO:0000313" key="1">
    <source>
        <dbReference type="EMBL" id="BAN07930.1"/>
    </source>
</evidence>
<dbReference type="Proteomes" id="UP000012042">
    <property type="component" value="Chromosome"/>
</dbReference>
<evidence type="ECO:0000313" key="2">
    <source>
        <dbReference type="Proteomes" id="UP000012042"/>
    </source>
</evidence>
<dbReference type="EMBL" id="AP012167">
    <property type="protein sequence ID" value="BAN07930.1"/>
    <property type="molecule type" value="Genomic_DNA"/>
</dbReference>
<name>M5AHM8_LEVBR</name>
<dbReference type="HOGENOM" id="CLU_3389996_0_0_9"/>
<organism evidence="1 2">
    <name type="scientific">Levilactobacillus brevis KB290</name>
    <dbReference type="NCBI Taxonomy" id="1001583"/>
    <lineage>
        <taxon>Bacteria</taxon>
        <taxon>Bacillati</taxon>
        <taxon>Bacillota</taxon>
        <taxon>Bacilli</taxon>
        <taxon>Lactobacillales</taxon>
        <taxon>Lactobacillaceae</taxon>
        <taxon>Levilactobacillus</taxon>
    </lineage>
</organism>